<dbReference type="EMBL" id="BMAO01030077">
    <property type="protein sequence ID" value="GFQ65552.1"/>
    <property type="molecule type" value="Genomic_DNA"/>
</dbReference>
<reference evidence="2" key="1">
    <citation type="submission" date="2020-07" db="EMBL/GenBank/DDBJ databases">
        <title>Multicomponent nature underlies the extraordinary mechanical properties of spider dragline silk.</title>
        <authorList>
            <person name="Kono N."/>
            <person name="Nakamura H."/>
            <person name="Mori M."/>
            <person name="Yoshida Y."/>
            <person name="Ohtoshi R."/>
            <person name="Malay A.D."/>
            <person name="Moran D.A.P."/>
            <person name="Tomita M."/>
            <person name="Numata K."/>
            <person name="Arakawa K."/>
        </authorList>
    </citation>
    <scope>NUCLEOTIDE SEQUENCE</scope>
</reference>
<feature type="transmembrane region" description="Helical" evidence="1">
    <location>
        <begin position="21"/>
        <end position="46"/>
    </location>
</feature>
<organism evidence="2 3">
    <name type="scientific">Trichonephila clavata</name>
    <name type="common">Joro spider</name>
    <name type="synonym">Nephila clavata</name>
    <dbReference type="NCBI Taxonomy" id="2740835"/>
    <lineage>
        <taxon>Eukaryota</taxon>
        <taxon>Metazoa</taxon>
        <taxon>Ecdysozoa</taxon>
        <taxon>Arthropoda</taxon>
        <taxon>Chelicerata</taxon>
        <taxon>Arachnida</taxon>
        <taxon>Araneae</taxon>
        <taxon>Araneomorphae</taxon>
        <taxon>Entelegynae</taxon>
        <taxon>Araneoidea</taxon>
        <taxon>Nephilidae</taxon>
        <taxon>Trichonephila</taxon>
    </lineage>
</organism>
<comment type="caution">
    <text evidence="2">The sequence shown here is derived from an EMBL/GenBank/DDBJ whole genome shotgun (WGS) entry which is preliminary data.</text>
</comment>
<evidence type="ECO:0000256" key="1">
    <source>
        <dbReference type="SAM" id="Phobius"/>
    </source>
</evidence>
<evidence type="ECO:0000313" key="3">
    <source>
        <dbReference type="Proteomes" id="UP000887116"/>
    </source>
</evidence>
<keyword evidence="1" id="KW-0472">Membrane</keyword>
<name>A0A8X6H201_TRICU</name>
<proteinExistence type="predicted"/>
<keyword evidence="1" id="KW-1133">Transmembrane helix</keyword>
<dbReference type="Proteomes" id="UP000887116">
    <property type="component" value="Unassembled WGS sequence"/>
</dbReference>
<sequence>MSPDIQLVLNIPQVNIGNNGIIMLVTLEIMGTIMLVICMLAMNLAVMCIAGNEFGGDVHGNGAGFGGVSYSESYSTSGESFRNPSEGYSGHSNGFSGSVTVFLVIIMDFLVQTKDISAWRWILGSSEGFGGHGDGFGGGLQNTGWEKTIENGGQAYH</sequence>
<keyword evidence="1" id="KW-0812">Transmembrane</keyword>
<evidence type="ECO:0000313" key="2">
    <source>
        <dbReference type="EMBL" id="GFQ65552.1"/>
    </source>
</evidence>
<keyword evidence="3" id="KW-1185">Reference proteome</keyword>
<accession>A0A8X6H201</accession>
<protein>
    <submittedName>
        <fullName evidence="2">Uncharacterized protein</fullName>
    </submittedName>
</protein>
<dbReference type="AlphaFoldDB" id="A0A8X6H201"/>
<gene>
    <name evidence="2" type="ORF">TNCT_411721</name>
</gene>